<dbReference type="Gene3D" id="1.25.40.10">
    <property type="entry name" value="Tetratricopeptide repeat domain"/>
    <property type="match status" value="1"/>
</dbReference>
<dbReference type="WBParaSite" id="SCUD_0002147201-mRNA-1">
    <property type="protein sequence ID" value="SCUD_0002147201-mRNA-1"/>
    <property type="gene ID" value="SCUD_0002147201"/>
</dbReference>
<evidence type="ECO:0000313" key="3">
    <source>
        <dbReference type="WBParaSite" id="SCUD_0002147201-mRNA-1"/>
    </source>
</evidence>
<dbReference type="AlphaFoldDB" id="A0A183L2B7"/>
<reference evidence="3" key="1">
    <citation type="submission" date="2016-06" db="UniProtKB">
        <authorList>
            <consortium name="WormBaseParasite"/>
        </authorList>
    </citation>
    <scope>IDENTIFICATION</scope>
</reference>
<dbReference type="Proteomes" id="UP000279833">
    <property type="component" value="Unassembled WGS sequence"/>
</dbReference>
<sequence>MRRCSHFLFTHKVLRSVIRRRLPSYGLSLSYQRLLSTLISGSDSERCHGPIKYPPNVSEIHYFLQNHKVKAVASKSEEVERVVLSIWDKILEIGDIALVEKYLNVKINLGMIFNASDVLACLKERDMSPSECIFGAFIRQSCVAGDIKQAKSHLRSLKESGVIPSSHTFSHFLHGYVKAG</sequence>
<proteinExistence type="predicted"/>
<accession>A0A183L2B7</accession>
<dbReference type="STRING" id="6186.A0A183L2B7"/>
<gene>
    <name evidence="1" type="ORF">SCUD_LOCUS21469</name>
</gene>
<name>A0A183L2B7_9TREM</name>
<evidence type="ECO:0000313" key="2">
    <source>
        <dbReference type="Proteomes" id="UP000279833"/>
    </source>
</evidence>
<keyword evidence="2" id="KW-1185">Reference proteome</keyword>
<reference evidence="1 2" key="2">
    <citation type="submission" date="2018-11" db="EMBL/GenBank/DDBJ databases">
        <authorList>
            <consortium name="Pathogen Informatics"/>
        </authorList>
    </citation>
    <scope>NUCLEOTIDE SEQUENCE [LARGE SCALE GENOMIC DNA]</scope>
    <source>
        <strain evidence="1">Dakar</strain>
        <strain evidence="2">Dakar, Senegal</strain>
    </source>
</reference>
<dbReference type="EMBL" id="UZAK01046602">
    <property type="protein sequence ID" value="VDP75552.1"/>
    <property type="molecule type" value="Genomic_DNA"/>
</dbReference>
<organism evidence="3">
    <name type="scientific">Schistosoma curassoni</name>
    <dbReference type="NCBI Taxonomy" id="6186"/>
    <lineage>
        <taxon>Eukaryota</taxon>
        <taxon>Metazoa</taxon>
        <taxon>Spiralia</taxon>
        <taxon>Lophotrochozoa</taxon>
        <taxon>Platyhelminthes</taxon>
        <taxon>Trematoda</taxon>
        <taxon>Digenea</taxon>
        <taxon>Strigeidida</taxon>
        <taxon>Schistosomatoidea</taxon>
        <taxon>Schistosomatidae</taxon>
        <taxon>Schistosoma</taxon>
    </lineage>
</organism>
<dbReference type="InterPro" id="IPR011990">
    <property type="entry name" value="TPR-like_helical_dom_sf"/>
</dbReference>
<protein>
    <submittedName>
        <fullName evidence="3">Pentatricopeptide repeat-containing protein</fullName>
    </submittedName>
</protein>
<evidence type="ECO:0000313" key="1">
    <source>
        <dbReference type="EMBL" id="VDP75552.1"/>
    </source>
</evidence>